<evidence type="ECO:0000256" key="1">
    <source>
        <dbReference type="SAM" id="Phobius"/>
    </source>
</evidence>
<name>A0A8T0HSU8_CERPU</name>
<evidence type="ECO:0000313" key="3">
    <source>
        <dbReference type="Proteomes" id="UP000822688"/>
    </source>
</evidence>
<protein>
    <submittedName>
        <fullName evidence="2">Uncharacterized protein</fullName>
    </submittedName>
</protein>
<feature type="transmembrane region" description="Helical" evidence="1">
    <location>
        <begin position="6"/>
        <end position="29"/>
    </location>
</feature>
<accession>A0A8T0HSU8</accession>
<reference evidence="2" key="1">
    <citation type="submission" date="2020-06" db="EMBL/GenBank/DDBJ databases">
        <title>WGS assembly of Ceratodon purpureus strain R40.</title>
        <authorList>
            <person name="Carey S.B."/>
            <person name="Jenkins J."/>
            <person name="Shu S."/>
            <person name="Lovell J.T."/>
            <person name="Sreedasyam A."/>
            <person name="Maumus F."/>
            <person name="Tiley G.P."/>
            <person name="Fernandez-Pozo N."/>
            <person name="Barry K."/>
            <person name="Chen C."/>
            <person name="Wang M."/>
            <person name="Lipzen A."/>
            <person name="Daum C."/>
            <person name="Saski C.A."/>
            <person name="Payton A.C."/>
            <person name="Mcbreen J.C."/>
            <person name="Conrad R.E."/>
            <person name="Kollar L.M."/>
            <person name="Olsson S."/>
            <person name="Huttunen S."/>
            <person name="Landis J.B."/>
            <person name="Wickett N.J."/>
            <person name="Johnson M.G."/>
            <person name="Rensing S.A."/>
            <person name="Grimwood J."/>
            <person name="Schmutz J."/>
            <person name="Mcdaniel S.F."/>
        </authorList>
    </citation>
    <scope>NUCLEOTIDE SEQUENCE</scope>
    <source>
        <strain evidence="2">R40</strain>
    </source>
</reference>
<evidence type="ECO:0000313" key="2">
    <source>
        <dbReference type="EMBL" id="KAG0573819.1"/>
    </source>
</evidence>
<keyword evidence="1" id="KW-0812">Transmembrane</keyword>
<keyword evidence="1" id="KW-1133">Transmembrane helix</keyword>
<sequence length="76" mass="9162">MYPGSWFLLSWLFPFWMLITECYGCLLSFSKYSLFIPKHRSRLTLHEGNTADTRRSLLNRRVNQYHLNLFPNFTDV</sequence>
<keyword evidence="1" id="KW-0472">Membrane</keyword>
<comment type="caution">
    <text evidence="2">The sequence shown here is derived from an EMBL/GenBank/DDBJ whole genome shotgun (WGS) entry which is preliminary data.</text>
</comment>
<keyword evidence="3" id="KW-1185">Reference proteome</keyword>
<proteinExistence type="predicted"/>
<dbReference type="EMBL" id="CM026426">
    <property type="protein sequence ID" value="KAG0573819.1"/>
    <property type="molecule type" value="Genomic_DNA"/>
</dbReference>
<organism evidence="2 3">
    <name type="scientific">Ceratodon purpureus</name>
    <name type="common">Fire moss</name>
    <name type="synonym">Dicranum purpureum</name>
    <dbReference type="NCBI Taxonomy" id="3225"/>
    <lineage>
        <taxon>Eukaryota</taxon>
        <taxon>Viridiplantae</taxon>
        <taxon>Streptophyta</taxon>
        <taxon>Embryophyta</taxon>
        <taxon>Bryophyta</taxon>
        <taxon>Bryophytina</taxon>
        <taxon>Bryopsida</taxon>
        <taxon>Dicranidae</taxon>
        <taxon>Pseudoditrichales</taxon>
        <taxon>Ditrichaceae</taxon>
        <taxon>Ceratodon</taxon>
    </lineage>
</organism>
<dbReference type="Proteomes" id="UP000822688">
    <property type="component" value="Chromosome V"/>
</dbReference>
<dbReference type="AlphaFoldDB" id="A0A8T0HSU8"/>
<gene>
    <name evidence="2" type="ORF">KC19_VG212100</name>
</gene>